<feature type="region of interest" description="Disordered" evidence="1">
    <location>
        <begin position="59"/>
        <end position="93"/>
    </location>
</feature>
<dbReference type="PANTHER" id="PTHR35708">
    <property type="entry name" value="GB|AAD25831.1"/>
    <property type="match status" value="1"/>
</dbReference>
<dbReference type="AlphaFoldDB" id="A0AAV0YM29"/>
<feature type="compositionally biased region" description="Polar residues" evidence="1">
    <location>
        <begin position="63"/>
        <end position="75"/>
    </location>
</feature>
<dbReference type="EMBL" id="OX451736">
    <property type="protein sequence ID" value="CAI8587016.1"/>
    <property type="molecule type" value="Genomic_DNA"/>
</dbReference>
<reference evidence="3 4" key="1">
    <citation type="submission" date="2023-01" db="EMBL/GenBank/DDBJ databases">
        <authorList>
            <person name="Kreplak J."/>
        </authorList>
    </citation>
    <scope>NUCLEOTIDE SEQUENCE [LARGE SCALE GENOMIC DNA]</scope>
</reference>
<keyword evidence="2" id="KW-0812">Transmembrane</keyword>
<dbReference type="Proteomes" id="UP001157006">
    <property type="component" value="Chromosome 1L"/>
</dbReference>
<keyword evidence="4" id="KW-1185">Reference proteome</keyword>
<name>A0AAV0YM29_VICFA</name>
<keyword evidence="2" id="KW-1133">Transmembrane helix</keyword>
<sequence length="176" mass="20316">MLNVEKVTKLSSIFTTFLVLVLFSVSKYFPYLFTLVFVLLSTMIVFTIAKKKGDVAHTEASETSHNQSEAHSYPTQADPYSDSSFPLDSENSYSSITDQSFEIDLRRNRDNDEEEDEDDLIEIDISRSLDFIFKQESFMDHLEEINEDGNLIEIDILKGFTKYQDFRFKELACLGD</sequence>
<organism evidence="3 4">
    <name type="scientific">Vicia faba</name>
    <name type="common">Broad bean</name>
    <name type="synonym">Faba vulgaris</name>
    <dbReference type="NCBI Taxonomy" id="3906"/>
    <lineage>
        <taxon>Eukaryota</taxon>
        <taxon>Viridiplantae</taxon>
        <taxon>Streptophyta</taxon>
        <taxon>Embryophyta</taxon>
        <taxon>Tracheophyta</taxon>
        <taxon>Spermatophyta</taxon>
        <taxon>Magnoliopsida</taxon>
        <taxon>eudicotyledons</taxon>
        <taxon>Gunneridae</taxon>
        <taxon>Pentapetalae</taxon>
        <taxon>rosids</taxon>
        <taxon>fabids</taxon>
        <taxon>Fabales</taxon>
        <taxon>Fabaceae</taxon>
        <taxon>Papilionoideae</taxon>
        <taxon>50 kb inversion clade</taxon>
        <taxon>NPAAA clade</taxon>
        <taxon>Hologalegina</taxon>
        <taxon>IRL clade</taxon>
        <taxon>Fabeae</taxon>
        <taxon>Vicia</taxon>
    </lineage>
</organism>
<evidence type="ECO:0000313" key="3">
    <source>
        <dbReference type="EMBL" id="CAI8587016.1"/>
    </source>
</evidence>
<feature type="transmembrane region" description="Helical" evidence="2">
    <location>
        <begin position="31"/>
        <end position="49"/>
    </location>
</feature>
<evidence type="ECO:0000313" key="4">
    <source>
        <dbReference type="Proteomes" id="UP001157006"/>
    </source>
</evidence>
<protein>
    <submittedName>
        <fullName evidence="3">Uncharacterized protein</fullName>
    </submittedName>
</protein>
<dbReference type="PANTHER" id="PTHR35708:SF2">
    <property type="entry name" value="PROTEIN, PUTATIVE-RELATED"/>
    <property type="match status" value="1"/>
</dbReference>
<feature type="compositionally biased region" description="Polar residues" evidence="1">
    <location>
        <begin position="81"/>
        <end position="93"/>
    </location>
</feature>
<feature type="transmembrane region" description="Helical" evidence="2">
    <location>
        <begin position="7"/>
        <end position="25"/>
    </location>
</feature>
<evidence type="ECO:0000256" key="2">
    <source>
        <dbReference type="SAM" id="Phobius"/>
    </source>
</evidence>
<gene>
    <name evidence="3" type="ORF">VFH_I280640</name>
</gene>
<evidence type="ECO:0000256" key="1">
    <source>
        <dbReference type="SAM" id="MobiDB-lite"/>
    </source>
</evidence>
<proteinExistence type="predicted"/>
<accession>A0AAV0YM29</accession>
<keyword evidence="2" id="KW-0472">Membrane</keyword>